<comment type="caution">
    <text evidence="2">The sequence shown here is derived from an EMBL/GenBank/DDBJ whole genome shotgun (WGS) entry which is preliminary data.</text>
</comment>
<proteinExistence type="predicted"/>
<organism evidence="2 3">
    <name type="scientific">Halomarina oriensis</name>
    <dbReference type="NCBI Taxonomy" id="671145"/>
    <lineage>
        <taxon>Archaea</taxon>
        <taxon>Methanobacteriati</taxon>
        <taxon>Methanobacteriota</taxon>
        <taxon>Stenosarchaea group</taxon>
        <taxon>Halobacteria</taxon>
        <taxon>Halobacteriales</taxon>
        <taxon>Natronomonadaceae</taxon>
        <taxon>Halomarina</taxon>
    </lineage>
</organism>
<keyword evidence="3" id="KW-1185">Reference proteome</keyword>
<dbReference type="InterPro" id="IPR036388">
    <property type="entry name" value="WH-like_DNA-bd_sf"/>
</dbReference>
<dbReference type="InterPro" id="IPR036390">
    <property type="entry name" value="WH_DNA-bd_sf"/>
</dbReference>
<evidence type="ECO:0000313" key="2">
    <source>
        <dbReference type="EMBL" id="MWG34795.1"/>
    </source>
</evidence>
<dbReference type="AlphaFoldDB" id="A0A6B0GRU4"/>
<evidence type="ECO:0000259" key="1">
    <source>
        <dbReference type="Pfam" id="PF03551"/>
    </source>
</evidence>
<gene>
    <name evidence="2" type="ORF">GQS65_09875</name>
</gene>
<reference evidence="2 3" key="1">
    <citation type="submission" date="2019-12" db="EMBL/GenBank/DDBJ databases">
        <title>Halocatena pleomorpha gen. nov. sp. nov., an extremely halophilic archaeon of family Halobacteriaceae isolated from saltpan soil.</title>
        <authorList>
            <person name="Pal Y."/>
            <person name="Verma A."/>
            <person name="Krishnamurthi S."/>
            <person name="Kumar P."/>
        </authorList>
    </citation>
    <scope>NUCLEOTIDE SEQUENCE [LARGE SCALE GENOMIC DNA]</scope>
    <source>
        <strain evidence="2 3">JCM 16495</strain>
    </source>
</reference>
<name>A0A6B0GRU4_9EURY</name>
<dbReference type="InterPro" id="IPR005149">
    <property type="entry name" value="Tscrpt_reg_PadR_N"/>
</dbReference>
<protein>
    <submittedName>
        <fullName evidence="2">PadR family transcriptional regulator</fullName>
    </submittedName>
</protein>
<sequence length="121" mass="13396">MAITTTEVDATDLTAFQMQCLRVMGATGGDYGLGIKRELEARYGEEVNHGRLYPNLDDLVQSGLVEKSEIDRRTNGYELTEKGQFVLVDELGAFFEDVAGFSGHHALEVEGFAVDFEEVDE</sequence>
<dbReference type="Gene3D" id="1.10.10.10">
    <property type="entry name" value="Winged helix-like DNA-binding domain superfamily/Winged helix DNA-binding domain"/>
    <property type="match status" value="1"/>
</dbReference>
<dbReference type="Pfam" id="PF03551">
    <property type="entry name" value="PadR"/>
    <property type="match status" value="1"/>
</dbReference>
<dbReference type="SUPFAM" id="SSF46785">
    <property type="entry name" value="Winged helix' DNA-binding domain"/>
    <property type="match status" value="1"/>
</dbReference>
<dbReference type="OrthoDB" id="180497at2157"/>
<evidence type="ECO:0000313" key="3">
    <source>
        <dbReference type="Proteomes" id="UP000451471"/>
    </source>
</evidence>
<dbReference type="Proteomes" id="UP000451471">
    <property type="component" value="Unassembled WGS sequence"/>
</dbReference>
<accession>A0A6B0GRU4</accession>
<feature type="domain" description="Transcription regulator PadR N-terminal" evidence="1">
    <location>
        <begin position="27"/>
        <end position="86"/>
    </location>
</feature>
<dbReference type="RefSeq" id="WP_158204434.1">
    <property type="nucleotide sequence ID" value="NZ_WSZK01000015.1"/>
</dbReference>
<dbReference type="EMBL" id="WSZK01000015">
    <property type="protein sequence ID" value="MWG34795.1"/>
    <property type="molecule type" value="Genomic_DNA"/>
</dbReference>